<dbReference type="Proteomes" id="UP000179157">
    <property type="component" value="Unassembled WGS sequence"/>
</dbReference>
<proteinExistence type="predicted"/>
<evidence type="ECO:0000313" key="3">
    <source>
        <dbReference type="Proteomes" id="UP000179157"/>
    </source>
</evidence>
<dbReference type="AlphaFoldDB" id="A0A1F5UR26"/>
<organism evidence="2 3">
    <name type="scientific">Fraserbacteria sp. (strain RBG_16_55_9)</name>
    <dbReference type="NCBI Taxonomy" id="1817864"/>
    <lineage>
        <taxon>Bacteria</taxon>
        <taxon>Candidatus Fraseribacteriota</taxon>
    </lineage>
</organism>
<evidence type="ECO:0008006" key="4">
    <source>
        <dbReference type="Google" id="ProtNLM"/>
    </source>
</evidence>
<reference evidence="2 3" key="1">
    <citation type="journal article" date="2016" name="Nat. Commun.">
        <title>Thousands of microbial genomes shed light on interconnected biogeochemical processes in an aquifer system.</title>
        <authorList>
            <person name="Anantharaman K."/>
            <person name="Brown C.T."/>
            <person name="Hug L.A."/>
            <person name="Sharon I."/>
            <person name="Castelle C.J."/>
            <person name="Probst A.J."/>
            <person name="Thomas B.C."/>
            <person name="Singh A."/>
            <person name="Wilkins M.J."/>
            <person name="Karaoz U."/>
            <person name="Brodie E.L."/>
            <person name="Williams K.H."/>
            <person name="Hubbard S.S."/>
            <person name="Banfield J.F."/>
        </authorList>
    </citation>
    <scope>NUCLEOTIDE SEQUENCE [LARGE SCALE GENOMIC DNA]</scope>
    <source>
        <strain evidence="3">RBG_16_55_9</strain>
    </source>
</reference>
<feature type="compositionally biased region" description="Polar residues" evidence="1">
    <location>
        <begin position="170"/>
        <end position="180"/>
    </location>
</feature>
<dbReference type="EMBL" id="MFGX01000101">
    <property type="protein sequence ID" value="OGF53595.1"/>
    <property type="molecule type" value="Genomic_DNA"/>
</dbReference>
<accession>A0A1F5UR26</accession>
<evidence type="ECO:0000256" key="1">
    <source>
        <dbReference type="SAM" id="MobiDB-lite"/>
    </source>
</evidence>
<gene>
    <name evidence="2" type="ORF">A2Z21_01740</name>
</gene>
<feature type="region of interest" description="Disordered" evidence="1">
    <location>
        <begin position="144"/>
        <end position="180"/>
    </location>
</feature>
<protein>
    <recommendedName>
        <fullName evidence="4">Terminase small subunit</fullName>
    </recommendedName>
</protein>
<evidence type="ECO:0000313" key="2">
    <source>
        <dbReference type="EMBL" id="OGF53595.1"/>
    </source>
</evidence>
<name>A0A1F5UR26_FRAXR</name>
<comment type="caution">
    <text evidence="2">The sequence shown here is derived from an EMBL/GenBank/DDBJ whole genome shotgun (WGS) entry which is preliminary data.</text>
</comment>
<sequence length="180" mass="19325">MKHALRLVAQGAATQRVAAQAFGLDEHHLSHIKNLNLEAKRLMDEVDLAVANKGIDLSVTMQTIGREAIRKIRGLMHGAEKEELQLKAAQDLADRNPETSKVQRHQQIAGTIDPEAAKLLAAALVEAAEIRVRMEQAGIGDGDFIHPGDQSAPIAVPPTHQLKAGEDVSQIRQMGSGSGS</sequence>